<reference evidence="3 4" key="1">
    <citation type="submission" date="2015-01" db="EMBL/GenBank/DDBJ databases">
        <title>Evolution of Trichinella species and genotypes.</title>
        <authorList>
            <person name="Korhonen P.K."/>
            <person name="Edoardo P."/>
            <person name="Giuseppe L.R."/>
            <person name="Gasser R.B."/>
        </authorList>
    </citation>
    <scope>NUCLEOTIDE SEQUENCE [LARGE SCALE GENOMIC DNA]</scope>
    <source>
        <strain evidence="3">ISS120</strain>
    </source>
</reference>
<comment type="caution">
    <text evidence="3">The sequence shown here is derived from an EMBL/GenBank/DDBJ whole genome shotgun (WGS) entry which is preliminary data.</text>
</comment>
<name>A0A0V1C953_TRIBR</name>
<evidence type="ECO:0000313" key="2">
    <source>
        <dbReference type="EMBL" id="KRY45137.1"/>
    </source>
</evidence>
<evidence type="ECO:0000313" key="3">
    <source>
        <dbReference type="EMBL" id="KRY45751.1"/>
    </source>
</evidence>
<protein>
    <submittedName>
        <fullName evidence="3">Uncharacterized protein</fullName>
    </submittedName>
</protein>
<evidence type="ECO:0000313" key="4">
    <source>
        <dbReference type="Proteomes" id="UP000054653"/>
    </source>
</evidence>
<feature type="region of interest" description="Disordered" evidence="1">
    <location>
        <begin position="11"/>
        <end position="34"/>
    </location>
</feature>
<keyword evidence="4" id="KW-1185">Reference proteome</keyword>
<organism evidence="3 4">
    <name type="scientific">Trichinella britovi</name>
    <name type="common">Parasitic roundworm</name>
    <dbReference type="NCBI Taxonomy" id="45882"/>
    <lineage>
        <taxon>Eukaryota</taxon>
        <taxon>Metazoa</taxon>
        <taxon>Ecdysozoa</taxon>
        <taxon>Nematoda</taxon>
        <taxon>Enoplea</taxon>
        <taxon>Dorylaimia</taxon>
        <taxon>Trichinellida</taxon>
        <taxon>Trichinellidae</taxon>
        <taxon>Trichinella</taxon>
    </lineage>
</organism>
<accession>A0A0V1C953</accession>
<sequence length="59" mass="6446">MPCGIHPCVGESSGFDHSTGWQGRHSRLNQSGHCTPTSKTVPDYFLHLGAPFKHPMLLS</sequence>
<evidence type="ECO:0000256" key="1">
    <source>
        <dbReference type="SAM" id="MobiDB-lite"/>
    </source>
</evidence>
<dbReference type="Proteomes" id="UP000054653">
    <property type="component" value="Unassembled WGS sequence"/>
</dbReference>
<proteinExistence type="predicted"/>
<gene>
    <name evidence="3" type="ORF">T03_2825</name>
    <name evidence="2" type="ORF">T03_6632</name>
</gene>
<dbReference type="AlphaFoldDB" id="A0A0V1C953"/>
<dbReference type="EMBL" id="JYDI01000331">
    <property type="protein sequence ID" value="KRY45751.1"/>
    <property type="molecule type" value="Genomic_DNA"/>
</dbReference>
<dbReference type="EMBL" id="JYDI01000402">
    <property type="protein sequence ID" value="KRY45137.1"/>
    <property type="molecule type" value="Genomic_DNA"/>
</dbReference>